<evidence type="ECO:0000256" key="5">
    <source>
        <dbReference type="ARBA" id="ARBA00022777"/>
    </source>
</evidence>
<evidence type="ECO:0000313" key="12">
    <source>
        <dbReference type="EMBL" id="NKZ20563.1"/>
    </source>
</evidence>
<dbReference type="PANTHER" id="PTHR43290:SF2">
    <property type="entry name" value="MEVALONATE KINASE"/>
    <property type="match status" value="1"/>
</dbReference>
<dbReference type="PANTHER" id="PTHR43290">
    <property type="entry name" value="MEVALONATE KINASE"/>
    <property type="match status" value="1"/>
</dbReference>
<evidence type="ECO:0000256" key="2">
    <source>
        <dbReference type="ARBA" id="ARBA00022516"/>
    </source>
</evidence>
<comment type="caution">
    <text evidence="12">The sequence shown here is derived from an EMBL/GenBank/DDBJ whole genome shotgun (WGS) entry which is preliminary data.</text>
</comment>
<dbReference type="AlphaFoldDB" id="A0A7X6N014"/>
<keyword evidence="4" id="KW-0547">Nucleotide-binding</keyword>
<dbReference type="InterPro" id="IPR006204">
    <property type="entry name" value="GHMP_kinase_N_dom"/>
</dbReference>
<evidence type="ECO:0000256" key="7">
    <source>
        <dbReference type="ARBA" id="ARBA00022842"/>
    </source>
</evidence>
<evidence type="ECO:0000256" key="8">
    <source>
        <dbReference type="ARBA" id="ARBA00023098"/>
    </source>
</evidence>
<dbReference type="SUPFAM" id="SSF54211">
    <property type="entry name" value="Ribosomal protein S5 domain 2-like"/>
    <property type="match status" value="1"/>
</dbReference>
<evidence type="ECO:0000256" key="6">
    <source>
        <dbReference type="ARBA" id="ARBA00022840"/>
    </source>
</evidence>
<dbReference type="EMBL" id="JAAXPR010000011">
    <property type="protein sequence ID" value="NKZ20563.1"/>
    <property type="molecule type" value="Genomic_DNA"/>
</dbReference>
<evidence type="ECO:0000256" key="3">
    <source>
        <dbReference type="ARBA" id="ARBA00022679"/>
    </source>
</evidence>
<dbReference type="Pfam" id="PF00288">
    <property type="entry name" value="GHMP_kinases_N"/>
    <property type="match status" value="1"/>
</dbReference>
<protein>
    <submittedName>
        <fullName evidence="12">Mevalonate kinase</fullName>
        <ecNumber evidence="12">2.7.1.36</ecNumber>
    </submittedName>
</protein>
<comment type="pathway">
    <text evidence="9">Isoprenoid biosynthesis; isopentenyl diphosphate biosynthesis via mevalonate pathway; isopentenyl diphosphate from (R)-mevalonate: step 1/3.</text>
</comment>
<keyword evidence="8" id="KW-0443">Lipid metabolism</keyword>
<dbReference type="Gene3D" id="3.30.70.890">
    <property type="entry name" value="GHMP kinase, C-terminal domain"/>
    <property type="match status" value="1"/>
</dbReference>
<keyword evidence="2" id="KW-0444">Lipid biosynthesis</keyword>
<dbReference type="EC" id="2.7.1.36" evidence="12"/>
<keyword evidence="7" id="KW-0460">Magnesium</keyword>
<keyword evidence="3 12" id="KW-0808">Transferase</keyword>
<dbReference type="GO" id="GO:0005829">
    <property type="term" value="C:cytosol"/>
    <property type="evidence" value="ECO:0007669"/>
    <property type="project" value="TreeGrafter"/>
</dbReference>
<dbReference type="InterPro" id="IPR014721">
    <property type="entry name" value="Ribsml_uS5_D2-typ_fold_subgr"/>
</dbReference>
<dbReference type="InterPro" id="IPR006205">
    <property type="entry name" value="Mev_gal_kin"/>
</dbReference>
<dbReference type="SUPFAM" id="SSF55060">
    <property type="entry name" value="GHMP Kinase, C-terminal domain"/>
    <property type="match status" value="1"/>
</dbReference>
<accession>A0A7X6N014</accession>
<evidence type="ECO:0000256" key="4">
    <source>
        <dbReference type="ARBA" id="ARBA00022741"/>
    </source>
</evidence>
<keyword evidence="6" id="KW-0067">ATP-binding</keyword>
<reference evidence="12 13" key="1">
    <citation type="submission" date="2020-04" db="EMBL/GenBank/DDBJ databases">
        <title>MicrobeNet Type strains.</title>
        <authorList>
            <person name="Nicholson A.C."/>
        </authorList>
    </citation>
    <scope>NUCLEOTIDE SEQUENCE [LARGE SCALE GENOMIC DNA]</scope>
    <source>
        <strain evidence="12 13">CCUG 69612</strain>
    </source>
</reference>
<evidence type="ECO:0000313" key="13">
    <source>
        <dbReference type="Proteomes" id="UP000522720"/>
    </source>
</evidence>
<dbReference type="RefSeq" id="WP_168549317.1">
    <property type="nucleotide sequence ID" value="NZ_JAAXPR010000011.1"/>
</dbReference>
<evidence type="ECO:0000259" key="10">
    <source>
        <dbReference type="Pfam" id="PF00288"/>
    </source>
</evidence>
<dbReference type="Proteomes" id="UP000522720">
    <property type="component" value="Unassembled WGS sequence"/>
</dbReference>
<keyword evidence="1" id="KW-0963">Cytoplasm</keyword>
<keyword evidence="5 12" id="KW-0418">Kinase</keyword>
<dbReference type="InterPro" id="IPR013750">
    <property type="entry name" value="GHMP_kinase_C_dom"/>
</dbReference>
<dbReference type="InterPro" id="IPR036554">
    <property type="entry name" value="GHMP_kinase_C_sf"/>
</dbReference>
<evidence type="ECO:0000256" key="1">
    <source>
        <dbReference type="ARBA" id="ARBA00022490"/>
    </source>
</evidence>
<feature type="domain" description="GHMP kinase C-terminal" evidence="11">
    <location>
        <begin position="229"/>
        <end position="307"/>
    </location>
</feature>
<dbReference type="GO" id="GO:0005524">
    <property type="term" value="F:ATP binding"/>
    <property type="evidence" value="ECO:0007669"/>
    <property type="project" value="UniProtKB-KW"/>
</dbReference>
<dbReference type="PRINTS" id="PR00959">
    <property type="entry name" value="MEVGALKINASE"/>
</dbReference>
<dbReference type="InterPro" id="IPR020568">
    <property type="entry name" value="Ribosomal_Su5_D2-typ_SF"/>
</dbReference>
<proteinExistence type="predicted"/>
<name>A0A7X6N014_9STRE</name>
<dbReference type="UniPathway" id="UPA00057">
    <property type="reaction ID" value="UER00098"/>
</dbReference>
<evidence type="ECO:0000259" key="11">
    <source>
        <dbReference type="Pfam" id="PF08544"/>
    </source>
</evidence>
<sequence>MTKTAQGRASGKIILMGEHAVVYGKPAIALPFAGVEVQTTVTETCGDLSVNCALYDGLVHEIPKVYESLKHAIRFSLYRLGVSQNPPIHVEITSTIPAERGMGSSAAVAVSVARALFAFYEKELTDQELWEIAQSSERIAHGNPSGVDVTTISREKPVYYVKDQPFEVLSLDFPAYLVVADTGRIGHTLEAVQHVADWIEVENQGSASLSFSPQGHIEALGQLVIESQQALADKNVTSLGQLMNRAQTYLVDLGVSDPQLDHLITVARQAGALGAKLTGGGRGGCMIALVADRQQAEKLMQALETAGAKGIWIQYLGLEGEDK</sequence>
<dbReference type="GO" id="GO:0019287">
    <property type="term" value="P:isopentenyl diphosphate biosynthetic process, mevalonate pathway"/>
    <property type="evidence" value="ECO:0007669"/>
    <property type="project" value="UniProtKB-UniPathway"/>
</dbReference>
<dbReference type="NCBIfam" id="TIGR00549">
    <property type="entry name" value="mevalon_kin"/>
    <property type="match status" value="1"/>
</dbReference>
<feature type="domain" description="GHMP kinase N-terminal" evidence="10">
    <location>
        <begin position="70"/>
        <end position="151"/>
    </location>
</feature>
<dbReference type="Pfam" id="PF08544">
    <property type="entry name" value="GHMP_kinases_C"/>
    <property type="match status" value="1"/>
</dbReference>
<evidence type="ECO:0000256" key="9">
    <source>
        <dbReference type="ARBA" id="ARBA00029438"/>
    </source>
</evidence>
<organism evidence="12 13">
    <name type="scientific">Streptococcus ovuberis</name>
    <dbReference type="NCBI Taxonomy" id="1936207"/>
    <lineage>
        <taxon>Bacteria</taxon>
        <taxon>Bacillati</taxon>
        <taxon>Bacillota</taxon>
        <taxon>Bacilli</taxon>
        <taxon>Lactobacillales</taxon>
        <taxon>Streptococcaceae</taxon>
        <taxon>Streptococcus</taxon>
    </lineage>
</organism>
<dbReference type="GO" id="GO:0004496">
    <property type="term" value="F:mevalonate kinase activity"/>
    <property type="evidence" value="ECO:0007669"/>
    <property type="project" value="UniProtKB-EC"/>
</dbReference>
<keyword evidence="13" id="KW-1185">Reference proteome</keyword>
<dbReference type="Gene3D" id="3.30.230.10">
    <property type="match status" value="1"/>
</dbReference>
<gene>
    <name evidence="12" type="primary">mvk</name>
    <name evidence="12" type="ORF">HF992_06870</name>
</gene>